<evidence type="ECO:0000259" key="2">
    <source>
        <dbReference type="Pfam" id="PF00419"/>
    </source>
</evidence>
<dbReference type="RefSeq" id="WP_046894647.1">
    <property type="nucleotide sequence ID" value="NZ_BRRE01000007.1"/>
</dbReference>
<name>A0A9Q4CNR0_MORMO</name>
<feature type="signal peptide" evidence="1">
    <location>
        <begin position="1"/>
        <end position="25"/>
    </location>
</feature>
<gene>
    <name evidence="3" type="ORF">N0392_09130</name>
</gene>
<dbReference type="Gene3D" id="2.60.40.1090">
    <property type="entry name" value="Fimbrial-type adhesion domain"/>
    <property type="match status" value="1"/>
</dbReference>
<dbReference type="GO" id="GO:0009289">
    <property type="term" value="C:pilus"/>
    <property type="evidence" value="ECO:0007669"/>
    <property type="project" value="InterPro"/>
</dbReference>
<sequence length="164" mass="17444">MAKHDRWLQRVLLTGLLCSAAGSTAAPNMKLFGTLLVPPACTISDNGVIDVFFGDNVGVHKVDGVNYTRAVNYTLVCEDNNKGWDLGLSVTGPVSGFDDAALQTNIPDLAIHLTQNGKPFTLNKRIAVSPDNPPVIQAVPVKRPGSTLPEGAFDVTATLLAEYQ</sequence>
<dbReference type="Proteomes" id="UP001076655">
    <property type="component" value="Unassembled WGS sequence"/>
</dbReference>
<dbReference type="InterPro" id="IPR036937">
    <property type="entry name" value="Adhesion_dom_fimbrial_sf"/>
</dbReference>
<dbReference type="SUPFAM" id="SSF49401">
    <property type="entry name" value="Bacterial adhesins"/>
    <property type="match status" value="1"/>
</dbReference>
<accession>A0A9Q4CNR0</accession>
<feature type="chain" id="PRO_5040273771" evidence="1">
    <location>
        <begin position="26"/>
        <end position="164"/>
    </location>
</feature>
<keyword evidence="1" id="KW-0732">Signal</keyword>
<dbReference type="InterPro" id="IPR008966">
    <property type="entry name" value="Adhesion_dom_sf"/>
</dbReference>
<dbReference type="GO" id="GO:0007155">
    <property type="term" value="P:cell adhesion"/>
    <property type="evidence" value="ECO:0007669"/>
    <property type="project" value="InterPro"/>
</dbReference>
<dbReference type="EMBL" id="JAPNMI010000004">
    <property type="protein sequence ID" value="MCY0789844.1"/>
    <property type="molecule type" value="Genomic_DNA"/>
</dbReference>
<protein>
    <submittedName>
        <fullName evidence="3">Fimbrial protein</fullName>
    </submittedName>
</protein>
<dbReference type="InterPro" id="IPR000259">
    <property type="entry name" value="Adhesion_dom_fimbrial"/>
</dbReference>
<organism evidence="3 4">
    <name type="scientific">Morganella morganii</name>
    <name type="common">Proteus morganii</name>
    <dbReference type="NCBI Taxonomy" id="582"/>
    <lineage>
        <taxon>Bacteria</taxon>
        <taxon>Pseudomonadati</taxon>
        <taxon>Pseudomonadota</taxon>
        <taxon>Gammaproteobacteria</taxon>
        <taxon>Enterobacterales</taxon>
        <taxon>Morganellaceae</taxon>
        <taxon>Morganella</taxon>
    </lineage>
</organism>
<evidence type="ECO:0000313" key="4">
    <source>
        <dbReference type="Proteomes" id="UP001076655"/>
    </source>
</evidence>
<evidence type="ECO:0000256" key="1">
    <source>
        <dbReference type="SAM" id="SignalP"/>
    </source>
</evidence>
<comment type="caution">
    <text evidence="3">The sequence shown here is derived from an EMBL/GenBank/DDBJ whole genome shotgun (WGS) entry which is preliminary data.</text>
</comment>
<evidence type="ECO:0000313" key="3">
    <source>
        <dbReference type="EMBL" id="MCY0789844.1"/>
    </source>
</evidence>
<proteinExistence type="predicted"/>
<reference evidence="3" key="1">
    <citation type="submission" date="2022-08" db="EMBL/GenBank/DDBJ databases">
        <authorList>
            <person name="Dale J.L."/>
        </authorList>
    </citation>
    <scope>NUCLEOTIDE SEQUENCE</scope>
    <source>
        <strain evidence="3">2022EL-00758</strain>
    </source>
</reference>
<feature type="domain" description="Fimbrial-type adhesion" evidence="2">
    <location>
        <begin position="32"/>
        <end position="164"/>
    </location>
</feature>
<dbReference type="AlphaFoldDB" id="A0A9Q4CNR0"/>
<dbReference type="Pfam" id="PF00419">
    <property type="entry name" value="Fimbrial"/>
    <property type="match status" value="1"/>
</dbReference>